<sequence length="74" mass="8614">MKESCRGYKSHSVKIYARSCVPDPPPVKHISFCVNLELVVGNLSFNRAQLFERVRSVEMVDAFQCNCLRRHRFL</sequence>
<dbReference type="EMBL" id="JAAMPC010000006">
    <property type="protein sequence ID" value="KAG2307431.1"/>
    <property type="molecule type" value="Genomic_DNA"/>
</dbReference>
<proteinExistence type="predicted"/>
<evidence type="ECO:0000313" key="1">
    <source>
        <dbReference type="EMBL" id="KAG2307431.1"/>
    </source>
</evidence>
<protein>
    <submittedName>
        <fullName evidence="1">Uncharacterized protein</fullName>
    </submittedName>
</protein>
<gene>
    <name evidence="1" type="ORF">Bca52824_027179</name>
</gene>
<dbReference type="AlphaFoldDB" id="A0A8X7VAF4"/>
<evidence type="ECO:0000313" key="2">
    <source>
        <dbReference type="Proteomes" id="UP000886595"/>
    </source>
</evidence>
<keyword evidence="2" id="KW-1185">Reference proteome</keyword>
<reference evidence="1 2" key="1">
    <citation type="submission" date="2020-02" db="EMBL/GenBank/DDBJ databases">
        <authorList>
            <person name="Ma Q."/>
            <person name="Huang Y."/>
            <person name="Song X."/>
            <person name="Pei D."/>
        </authorList>
    </citation>
    <scope>NUCLEOTIDE SEQUENCE [LARGE SCALE GENOMIC DNA]</scope>
    <source>
        <strain evidence="1">Sxm20200214</strain>
        <tissue evidence="1">Leaf</tissue>
    </source>
</reference>
<dbReference type="Proteomes" id="UP000886595">
    <property type="component" value="Unassembled WGS sequence"/>
</dbReference>
<comment type="caution">
    <text evidence="1">The sequence shown here is derived from an EMBL/GenBank/DDBJ whole genome shotgun (WGS) entry which is preliminary data.</text>
</comment>
<name>A0A8X7VAF4_BRACI</name>
<accession>A0A8X7VAF4</accession>
<organism evidence="1 2">
    <name type="scientific">Brassica carinata</name>
    <name type="common">Ethiopian mustard</name>
    <name type="synonym">Abyssinian cabbage</name>
    <dbReference type="NCBI Taxonomy" id="52824"/>
    <lineage>
        <taxon>Eukaryota</taxon>
        <taxon>Viridiplantae</taxon>
        <taxon>Streptophyta</taxon>
        <taxon>Embryophyta</taxon>
        <taxon>Tracheophyta</taxon>
        <taxon>Spermatophyta</taxon>
        <taxon>Magnoliopsida</taxon>
        <taxon>eudicotyledons</taxon>
        <taxon>Gunneridae</taxon>
        <taxon>Pentapetalae</taxon>
        <taxon>rosids</taxon>
        <taxon>malvids</taxon>
        <taxon>Brassicales</taxon>
        <taxon>Brassicaceae</taxon>
        <taxon>Brassiceae</taxon>
        <taxon>Brassica</taxon>
    </lineage>
</organism>